<reference evidence="1" key="1">
    <citation type="submission" date="2023-11" db="EMBL/GenBank/DDBJ databases">
        <title>MicrobeMod: A computational toolkit for identifying prokaryotic methylation and restriction-modification with nanopore sequencing.</title>
        <authorList>
            <person name="Crits-Christoph A."/>
            <person name="Kang S.C."/>
            <person name="Lee H."/>
            <person name="Ostrov N."/>
        </authorList>
    </citation>
    <scope>NUCLEOTIDE SEQUENCE</scope>
    <source>
        <strain evidence="1">ATCC 51242</strain>
    </source>
</reference>
<sequence length="80" mass="8953">MSREAIVAPISVSVSRTYGDGLLIAVHYSYEGKPATLKRRTAMAKEMLREALDRLEEGEPVDLGFSEDSVRRIRTDKIEA</sequence>
<comment type="caution">
    <text evidence="1">The sequence shown here is derived from an EMBL/GenBank/DDBJ whole genome shotgun (WGS) entry which is preliminary data.</text>
</comment>
<dbReference type="EMBL" id="JAWXXX010000002">
    <property type="protein sequence ID" value="MDX5895292.1"/>
    <property type="molecule type" value="Genomic_DNA"/>
</dbReference>
<protein>
    <recommendedName>
        <fullName evidence="3">Antitoxin</fullName>
    </recommendedName>
</protein>
<dbReference type="AlphaFoldDB" id="A0AB35T9D7"/>
<gene>
    <name evidence="1" type="ORF">SIL72_14790</name>
</gene>
<evidence type="ECO:0000313" key="1">
    <source>
        <dbReference type="EMBL" id="MDX5895292.1"/>
    </source>
</evidence>
<dbReference type="RefSeq" id="WP_084362537.1">
    <property type="nucleotide sequence ID" value="NZ_JAWXXX010000002.1"/>
</dbReference>
<dbReference type="Proteomes" id="UP001281130">
    <property type="component" value="Unassembled WGS sequence"/>
</dbReference>
<proteinExistence type="predicted"/>
<evidence type="ECO:0008006" key="3">
    <source>
        <dbReference type="Google" id="ProtNLM"/>
    </source>
</evidence>
<accession>A0AB35T9D7</accession>
<name>A0AB35T9D7_RUBRA</name>
<evidence type="ECO:0000313" key="2">
    <source>
        <dbReference type="Proteomes" id="UP001281130"/>
    </source>
</evidence>
<organism evidence="1 2">
    <name type="scientific">Rubrobacter radiotolerans</name>
    <name type="common">Arthrobacter radiotolerans</name>
    <dbReference type="NCBI Taxonomy" id="42256"/>
    <lineage>
        <taxon>Bacteria</taxon>
        <taxon>Bacillati</taxon>
        <taxon>Actinomycetota</taxon>
        <taxon>Rubrobacteria</taxon>
        <taxon>Rubrobacterales</taxon>
        <taxon>Rubrobacteraceae</taxon>
        <taxon>Rubrobacter</taxon>
    </lineage>
</organism>